<evidence type="ECO:0000259" key="1">
    <source>
        <dbReference type="Pfam" id="PF05433"/>
    </source>
</evidence>
<proteinExistence type="predicted"/>
<dbReference type="PATRIC" id="fig|1653476.3.peg.1826"/>
<dbReference type="PROSITE" id="PS51257">
    <property type="entry name" value="PROKAR_LIPOPROTEIN"/>
    <property type="match status" value="1"/>
</dbReference>
<dbReference type="OrthoDB" id="9808743at2"/>
<gene>
    <name evidence="2" type="ORF">THC_1749</name>
</gene>
<protein>
    <recommendedName>
        <fullName evidence="1">Glycine zipper 2TM domain-containing protein</fullName>
    </recommendedName>
</protein>
<accession>A0A0U4W4W6</accession>
<evidence type="ECO:0000313" key="2">
    <source>
        <dbReference type="EMBL" id="BAU24109.1"/>
    </source>
</evidence>
<dbReference type="KEGG" id="cthi:THC_1749"/>
<sequence>MLKNLNRLWGSLLIFLLAVSLFTGCTPDLNQRTKEGATVGAVAGGVLGVLFDKNNRWRGAVLGSAIGAVIGGTASYIMDRASHDSAKTRKSVTYESEDRVQKVYAQPVKSEGQCEWVKVQYYEYGKLVKEETRRVCP</sequence>
<feature type="domain" description="Glycine zipper 2TM" evidence="1">
    <location>
        <begin position="36"/>
        <end position="74"/>
    </location>
</feature>
<organism evidence="2 3">
    <name type="scientific">Caldimicrobium thiodismutans</name>
    <dbReference type="NCBI Taxonomy" id="1653476"/>
    <lineage>
        <taxon>Bacteria</taxon>
        <taxon>Pseudomonadati</taxon>
        <taxon>Thermodesulfobacteriota</taxon>
        <taxon>Thermodesulfobacteria</taxon>
        <taxon>Thermodesulfobacteriales</taxon>
        <taxon>Thermodesulfobacteriaceae</taxon>
        <taxon>Caldimicrobium</taxon>
    </lineage>
</organism>
<evidence type="ECO:0000313" key="3">
    <source>
        <dbReference type="Proteomes" id="UP000068196"/>
    </source>
</evidence>
<reference evidence="2 3" key="1">
    <citation type="journal article" date="2016" name="Int. J. Syst. Evol. Microbiol.">
        <title>Caldimicrobium thiodismutans sp. nov., a sulfur-disproportionating bacterium isolated from a hot spring, and emended description of the genus Caldimicrobium.</title>
        <authorList>
            <person name="Kojima H."/>
            <person name="Umezawa K."/>
            <person name="Fukui M."/>
        </authorList>
    </citation>
    <scope>NUCLEOTIDE SEQUENCE [LARGE SCALE GENOMIC DNA]</scope>
    <source>
        <strain evidence="2 3">TF1</strain>
    </source>
</reference>
<dbReference type="InterPro" id="IPR008816">
    <property type="entry name" value="Gly_zipper_2TM_dom"/>
</dbReference>
<dbReference type="Pfam" id="PF05433">
    <property type="entry name" value="Rick_17kDa_Anti"/>
    <property type="match status" value="1"/>
</dbReference>
<dbReference type="STRING" id="1653476.THC_1749"/>
<name>A0A0U4W4W6_9BACT</name>
<dbReference type="GO" id="GO:0019867">
    <property type="term" value="C:outer membrane"/>
    <property type="evidence" value="ECO:0007669"/>
    <property type="project" value="InterPro"/>
</dbReference>
<dbReference type="AlphaFoldDB" id="A0A0U4W4W6"/>
<reference evidence="3" key="2">
    <citation type="journal article" date="2016" name="Int. J. Syst. Evol. Microbiol.">
        <title>Caldimicrobium thiodismutans sp. nov., a sulfur-disproportionating bacterium isolated from a hot spring.</title>
        <authorList>
            <person name="Kojima H."/>
            <person name="Umezawa K."/>
            <person name="Fukui M."/>
        </authorList>
    </citation>
    <scope>NUCLEOTIDE SEQUENCE [LARGE SCALE GENOMIC DNA]</scope>
    <source>
        <strain evidence="3">TF1</strain>
    </source>
</reference>
<dbReference type="Proteomes" id="UP000068196">
    <property type="component" value="Chromosome"/>
</dbReference>
<dbReference type="EMBL" id="AP014945">
    <property type="protein sequence ID" value="BAU24109.1"/>
    <property type="molecule type" value="Genomic_DNA"/>
</dbReference>
<dbReference type="RefSeq" id="WP_068516285.1">
    <property type="nucleotide sequence ID" value="NZ_AP014945.1"/>
</dbReference>
<keyword evidence="3" id="KW-1185">Reference proteome</keyword>